<dbReference type="AlphaFoldDB" id="A0A167F6V4"/>
<evidence type="ECO:0000313" key="2">
    <source>
        <dbReference type="Proteomes" id="UP000076503"/>
    </source>
</evidence>
<comment type="caution">
    <text evidence="1">The sequence shown here is derived from an EMBL/GenBank/DDBJ whole genome shotgun (WGS) entry which is preliminary data.</text>
</comment>
<protein>
    <submittedName>
        <fullName evidence="1">Uncharacterized protein</fullName>
    </submittedName>
</protein>
<dbReference type="PATRIC" id="fig|1365251.3.peg.1610"/>
<name>A0A167F6V4_9GAMM</name>
<accession>A0A167F6V4</accession>
<gene>
    <name evidence="1" type="ORF">N476_12040</name>
</gene>
<proteinExistence type="predicted"/>
<dbReference type="RefSeq" id="WP_063361201.1">
    <property type="nucleotide sequence ID" value="NZ_AUXZ01000066.1"/>
</dbReference>
<organism evidence="1 2">
    <name type="scientific">Pseudoalteromonas luteoviolacea H33</name>
    <dbReference type="NCBI Taxonomy" id="1365251"/>
    <lineage>
        <taxon>Bacteria</taxon>
        <taxon>Pseudomonadati</taxon>
        <taxon>Pseudomonadota</taxon>
        <taxon>Gammaproteobacteria</taxon>
        <taxon>Alteromonadales</taxon>
        <taxon>Pseudoalteromonadaceae</taxon>
        <taxon>Pseudoalteromonas</taxon>
    </lineage>
</organism>
<dbReference type="Proteomes" id="UP000076503">
    <property type="component" value="Unassembled WGS sequence"/>
</dbReference>
<sequence length="254" mass="28857">MKINSGVGALINARNTAIDKTLQNTSQSPEKITEQDQQIILKNSTPINSEAEALRGKSDNGKLVTLIYTRSGRLDLPKRYEEHRELLERVINSASKLYLHDTPAAADRMAEQYESILASLREEIPQLDHLSWGFSIDTSGKLIATGHLNQTQKEIVEEALNSNEKLVNAAQDFKYHFLEGLQIERGSVGTSQYWGKYDVNEENFADIIDFKEMFEQSWSSAEQIESYGYLINKWEWTANIADQLQARAEPKFAK</sequence>
<reference evidence="1 2" key="1">
    <citation type="submission" date="2013-07" db="EMBL/GenBank/DDBJ databases">
        <title>Comparative Genomic and Metabolomic Analysis of Twelve Strains of Pseudoalteromonas luteoviolacea.</title>
        <authorList>
            <person name="Vynne N.G."/>
            <person name="Mansson M."/>
            <person name="Gram L."/>
        </authorList>
    </citation>
    <scope>NUCLEOTIDE SEQUENCE [LARGE SCALE GENOMIC DNA]</scope>
    <source>
        <strain evidence="1 2">H33</strain>
    </source>
</reference>
<dbReference type="EMBL" id="AUXZ01000066">
    <property type="protein sequence ID" value="KZN51767.1"/>
    <property type="molecule type" value="Genomic_DNA"/>
</dbReference>
<evidence type="ECO:0000313" key="1">
    <source>
        <dbReference type="EMBL" id="KZN51767.1"/>
    </source>
</evidence>
<dbReference type="OrthoDB" id="6310938at2"/>